<proteinExistence type="predicted"/>
<dbReference type="AlphaFoldDB" id="A0A8H6PGF4"/>
<comment type="caution">
    <text evidence="1">The sequence shown here is derived from an EMBL/GenBank/DDBJ whole genome shotgun (WGS) entry which is preliminary data.</text>
</comment>
<protein>
    <submittedName>
        <fullName evidence="1">Uncharacterized protein</fullName>
    </submittedName>
</protein>
<accession>A0A8H6PGF4</accession>
<organism evidence="1 3">
    <name type="scientific">Aspergillus hiratsukae</name>
    <dbReference type="NCBI Taxonomy" id="1194566"/>
    <lineage>
        <taxon>Eukaryota</taxon>
        <taxon>Fungi</taxon>
        <taxon>Dikarya</taxon>
        <taxon>Ascomycota</taxon>
        <taxon>Pezizomycotina</taxon>
        <taxon>Eurotiomycetes</taxon>
        <taxon>Eurotiomycetidae</taxon>
        <taxon>Eurotiales</taxon>
        <taxon>Aspergillaceae</taxon>
        <taxon>Aspergillus</taxon>
        <taxon>Aspergillus subgen. Fumigati</taxon>
    </lineage>
</organism>
<dbReference type="Proteomes" id="UP000630445">
    <property type="component" value="Unassembled WGS sequence"/>
</dbReference>
<evidence type="ECO:0000313" key="3">
    <source>
        <dbReference type="Proteomes" id="UP000630445"/>
    </source>
</evidence>
<dbReference type="OrthoDB" id="3552888at2759"/>
<keyword evidence="3" id="KW-1185">Reference proteome</keyword>
<dbReference type="EMBL" id="JACBAD010001786">
    <property type="protein sequence ID" value="KAF7133969.1"/>
    <property type="molecule type" value="Genomic_DNA"/>
</dbReference>
<name>A0A8H6PGF4_9EURO</name>
<evidence type="ECO:0000313" key="2">
    <source>
        <dbReference type="EMBL" id="KAF7174654.1"/>
    </source>
</evidence>
<reference evidence="1" key="1">
    <citation type="submission" date="2020-06" db="EMBL/GenBank/DDBJ databases">
        <title>Draft genome sequences of strains closely related to Aspergillus parafelis and Aspergillus hiratsukae.</title>
        <authorList>
            <person name="Dos Santos R.A.C."/>
            <person name="Rivero-Menendez O."/>
            <person name="Steenwyk J.L."/>
            <person name="Mead M.E."/>
            <person name="Goldman G.H."/>
            <person name="Alastruey-Izquierdo A."/>
            <person name="Rokas A."/>
        </authorList>
    </citation>
    <scope>NUCLEOTIDE SEQUENCE</scope>
    <source>
        <strain evidence="1">CNM-CM5793</strain>
        <strain evidence="2">CNM-CM6106</strain>
    </source>
</reference>
<sequence>MLPILRAVCPQLLVRVYLMKGARQFSSATLYVVKTGKRHIQIIDMSVQESHPIDTTCGDLIEPAKQISDACRMGNRYTYGYVSRSIVDGSQTYPYLVAIGDDYAFEP</sequence>
<evidence type="ECO:0000313" key="1">
    <source>
        <dbReference type="EMBL" id="KAF7133969.1"/>
    </source>
</evidence>
<dbReference type="EMBL" id="JACBAF010001088">
    <property type="protein sequence ID" value="KAF7174654.1"/>
    <property type="molecule type" value="Genomic_DNA"/>
</dbReference>
<dbReference type="Proteomes" id="UP000662466">
    <property type="component" value="Unassembled WGS sequence"/>
</dbReference>
<gene>
    <name evidence="1" type="ORF">CNMCM5793_005495</name>
    <name evidence="2" type="ORF">CNMCM6106_000709</name>
</gene>